<dbReference type="PANTHER" id="PTHR43464:SF19">
    <property type="entry name" value="UBIQUINONE BIOSYNTHESIS O-METHYLTRANSFERASE, MITOCHONDRIAL"/>
    <property type="match status" value="1"/>
</dbReference>
<keyword evidence="1 5" id="KW-0489">Methyltransferase</keyword>
<dbReference type="Proteomes" id="UP001595528">
    <property type="component" value="Unassembled WGS sequence"/>
</dbReference>
<keyword evidence="3" id="KW-0949">S-adenosyl-L-methionine</keyword>
<dbReference type="Pfam" id="PF13649">
    <property type="entry name" value="Methyltransf_25"/>
    <property type="match status" value="1"/>
</dbReference>
<organism evidence="5 6">
    <name type="scientific">Marinibaculum pumilum</name>
    <dbReference type="NCBI Taxonomy" id="1766165"/>
    <lineage>
        <taxon>Bacteria</taxon>
        <taxon>Pseudomonadati</taxon>
        <taxon>Pseudomonadota</taxon>
        <taxon>Alphaproteobacteria</taxon>
        <taxon>Rhodospirillales</taxon>
        <taxon>Rhodospirillaceae</taxon>
        <taxon>Marinibaculum</taxon>
    </lineage>
</organism>
<evidence type="ECO:0000256" key="1">
    <source>
        <dbReference type="ARBA" id="ARBA00022603"/>
    </source>
</evidence>
<reference evidence="6" key="1">
    <citation type="journal article" date="2019" name="Int. J. Syst. Evol. Microbiol.">
        <title>The Global Catalogue of Microorganisms (GCM) 10K type strain sequencing project: providing services to taxonomists for standard genome sequencing and annotation.</title>
        <authorList>
            <consortium name="The Broad Institute Genomics Platform"/>
            <consortium name="The Broad Institute Genome Sequencing Center for Infectious Disease"/>
            <person name="Wu L."/>
            <person name="Ma J."/>
        </authorList>
    </citation>
    <scope>NUCLEOTIDE SEQUENCE [LARGE SCALE GENOMIC DNA]</scope>
    <source>
        <strain evidence="6">KCTC 42964</strain>
    </source>
</reference>
<evidence type="ECO:0000313" key="6">
    <source>
        <dbReference type="Proteomes" id="UP001595528"/>
    </source>
</evidence>
<comment type="caution">
    <text evidence="5">The sequence shown here is derived from an EMBL/GenBank/DDBJ whole genome shotgun (WGS) entry which is preliminary data.</text>
</comment>
<dbReference type="InterPro" id="IPR029063">
    <property type="entry name" value="SAM-dependent_MTases_sf"/>
</dbReference>
<dbReference type="CDD" id="cd02440">
    <property type="entry name" value="AdoMet_MTases"/>
    <property type="match status" value="1"/>
</dbReference>
<evidence type="ECO:0000313" key="5">
    <source>
        <dbReference type="EMBL" id="MFC3228130.1"/>
    </source>
</evidence>
<dbReference type="GO" id="GO:0032259">
    <property type="term" value="P:methylation"/>
    <property type="evidence" value="ECO:0007669"/>
    <property type="project" value="UniProtKB-KW"/>
</dbReference>
<keyword evidence="6" id="KW-1185">Reference proteome</keyword>
<evidence type="ECO:0000259" key="4">
    <source>
        <dbReference type="Pfam" id="PF13649"/>
    </source>
</evidence>
<evidence type="ECO:0000256" key="3">
    <source>
        <dbReference type="ARBA" id="ARBA00022691"/>
    </source>
</evidence>
<keyword evidence="2 5" id="KW-0808">Transferase</keyword>
<dbReference type="GO" id="GO:0008168">
    <property type="term" value="F:methyltransferase activity"/>
    <property type="evidence" value="ECO:0007669"/>
    <property type="project" value="UniProtKB-KW"/>
</dbReference>
<dbReference type="PANTHER" id="PTHR43464">
    <property type="entry name" value="METHYLTRANSFERASE"/>
    <property type="match status" value="1"/>
</dbReference>
<dbReference type="InterPro" id="IPR041698">
    <property type="entry name" value="Methyltransf_25"/>
</dbReference>
<gene>
    <name evidence="5" type="ORF">ACFOGJ_12865</name>
</gene>
<dbReference type="SUPFAM" id="SSF53335">
    <property type="entry name" value="S-adenosyl-L-methionine-dependent methyltransferases"/>
    <property type="match status" value="1"/>
</dbReference>
<accession>A0ABV7L0H8</accession>
<evidence type="ECO:0000256" key="2">
    <source>
        <dbReference type="ARBA" id="ARBA00022679"/>
    </source>
</evidence>
<protein>
    <submittedName>
        <fullName evidence="5">Class I SAM-dependent methyltransferase</fullName>
        <ecNumber evidence="5">2.1.-.-</ecNumber>
    </submittedName>
</protein>
<dbReference type="Gene3D" id="3.40.50.150">
    <property type="entry name" value="Vaccinia Virus protein VP39"/>
    <property type="match status" value="1"/>
</dbReference>
<sequence>MEPQLQHSALPTADHDEAARQAFVQSLKLHLATKVVAGNREIYETRVKPDFARRHGRPPADRREVATLMRDEPYYQLWGSMQRCSQEMMHDAVLGPVSRQRDALAAKMSPPANPAGSLTLDDNVAAPPYLTAVDIHCMPGGYMGDLAGPLYDRIVHIYAMAGWGPDNGAMGRTVTDYIRQAHPELKPARILDMGCGIGNSTLPYADAFPEAELQAIDVSAPQLRYAHARAEALGKTVHFRQADATATPYPDASFDLIVSHILLHETSAKAIRQLMAEGHRLLRPGGLMLHVDLALYDGMDPFDAFMLDWDTHHNNEPFWGTFRDMDAGALLTEAGFAAEDLVSALVSRTGNAAHVFSDKRDSGGRRYWQIVGAAKRAA</sequence>
<feature type="domain" description="Methyltransferase" evidence="4">
    <location>
        <begin position="190"/>
        <end position="286"/>
    </location>
</feature>
<dbReference type="EMBL" id="JBHRTR010000028">
    <property type="protein sequence ID" value="MFC3228130.1"/>
    <property type="molecule type" value="Genomic_DNA"/>
</dbReference>
<proteinExistence type="predicted"/>
<dbReference type="EC" id="2.1.-.-" evidence="5"/>
<name>A0ABV7L0H8_9PROT</name>
<dbReference type="RefSeq" id="WP_379900954.1">
    <property type="nucleotide sequence ID" value="NZ_JBHRTR010000028.1"/>
</dbReference>